<dbReference type="InterPro" id="IPR036852">
    <property type="entry name" value="Peptidase_S8/S53_dom_sf"/>
</dbReference>
<evidence type="ECO:0000313" key="5">
    <source>
        <dbReference type="EMBL" id="KAL0072255.1"/>
    </source>
</evidence>
<dbReference type="Proteomes" id="UP001437256">
    <property type="component" value="Unassembled WGS sequence"/>
</dbReference>
<keyword evidence="6" id="KW-1185">Reference proteome</keyword>
<evidence type="ECO:0000256" key="1">
    <source>
        <dbReference type="ARBA" id="ARBA00011073"/>
    </source>
</evidence>
<comment type="similarity">
    <text evidence="1 3">Belongs to the peptidase S8 family.</text>
</comment>
<dbReference type="SUPFAM" id="SSF52743">
    <property type="entry name" value="Subtilisin-like"/>
    <property type="match status" value="1"/>
</dbReference>
<dbReference type="Gene3D" id="3.40.50.200">
    <property type="entry name" value="Peptidase S8/S53 domain"/>
    <property type="match status" value="1"/>
</dbReference>
<name>A0ABR3AEB6_9AGAR</name>
<gene>
    <name evidence="5" type="ORF">AAF712_000015</name>
</gene>
<reference evidence="5 6" key="1">
    <citation type="submission" date="2024-05" db="EMBL/GenBank/DDBJ databases">
        <title>A draft genome resource for the thread blight pathogen Marasmius tenuissimus strain MS-2.</title>
        <authorList>
            <person name="Yulfo-Soto G.E."/>
            <person name="Baruah I.K."/>
            <person name="Amoako-Attah I."/>
            <person name="Bukari Y."/>
            <person name="Meinhardt L.W."/>
            <person name="Bailey B.A."/>
            <person name="Cohen S.P."/>
        </authorList>
    </citation>
    <scope>NUCLEOTIDE SEQUENCE [LARGE SCALE GENOMIC DNA]</scope>
    <source>
        <strain evidence="5 6">MS-2</strain>
    </source>
</reference>
<comment type="caution">
    <text evidence="5">The sequence shown here is derived from an EMBL/GenBank/DDBJ whole genome shotgun (WGS) entry which is preliminary data.</text>
</comment>
<dbReference type="InterPro" id="IPR010435">
    <property type="entry name" value="C5a/SBT2-like_Fn3"/>
</dbReference>
<dbReference type="PROSITE" id="PS51892">
    <property type="entry name" value="SUBTILASE"/>
    <property type="match status" value="1"/>
</dbReference>
<evidence type="ECO:0000256" key="3">
    <source>
        <dbReference type="PROSITE-ProRule" id="PRU01240"/>
    </source>
</evidence>
<organism evidence="5 6">
    <name type="scientific">Marasmius tenuissimus</name>
    <dbReference type="NCBI Taxonomy" id="585030"/>
    <lineage>
        <taxon>Eukaryota</taxon>
        <taxon>Fungi</taxon>
        <taxon>Dikarya</taxon>
        <taxon>Basidiomycota</taxon>
        <taxon>Agaricomycotina</taxon>
        <taxon>Agaricomycetes</taxon>
        <taxon>Agaricomycetidae</taxon>
        <taxon>Agaricales</taxon>
        <taxon>Marasmiineae</taxon>
        <taxon>Marasmiaceae</taxon>
        <taxon>Marasmius</taxon>
    </lineage>
</organism>
<comment type="caution">
    <text evidence="3">Lacks conserved residue(s) required for the propagation of feature annotation.</text>
</comment>
<dbReference type="Gene3D" id="2.60.40.10">
    <property type="entry name" value="Immunoglobulins"/>
    <property type="match status" value="1"/>
</dbReference>
<evidence type="ECO:0000313" key="6">
    <source>
        <dbReference type="Proteomes" id="UP001437256"/>
    </source>
</evidence>
<protein>
    <recommendedName>
        <fullName evidence="4">C5a peptidase/Subtilisin-like protease SBT2-like Fn3-like domain-containing protein</fullName>
    </recommendedName>
</protein>
<accession>A0ABR3AEB6</accession>
<proteinExistence type="inferred from homology"/>
<feature type="domain" description="C5a peptidase/Subtilisin-like protease SBT2-like Fn3-like" evidence="4">
    <location>
        <begin position="78"/>
        <end position="189"/>
    </location>
</feature>
<dbReference type="InterPro" id="IPR013783">
    <property type="entry name" value="Ig-like_fold"/>
</dbReference>
<keyword evidence="2" id="KW-0732">Signal</keyword>
<evidence type="ECO:0000256" key="2">
    <source>
        <dbReference type="ARBA" id="ARBA00022729"/>
    </source>
</evidence>
<dbReference type="EMBL" id="JBBXMP010000001">
    <property type="protein sequence ID" value="KAL0072255.1"/>
    <property type="molecule type" value="Genomic_DNA"/>
</dbReference>
<dbReference type="Pfam" id="PF06280">
    <property type="entry name" value="fn3_5"/>
    <property type="match status" value="1"/>
</dbReference>
<evidence type="ECO:0000259" key="4">
    <source>
        <dbReference type="Pfam" id="PF06280"/>
    </source>
</evidence>
<sequence>MAAPFVAGSAALLLEAKGKSIELVRSIRTLLETTAVTISAEHGDNTVLQTLAQQGAGLMNVYNAVHSTTVVTPGELLLNDTANFVSEHHFTVHNTGPSERTFELSHVPAGTAITVAPETIFPANGPLSLNRDFATADLSNTSFTLASGQSKTITVTFTPPNGTDSTLFPVYSGSIQVTSEGDPPLHVSYLGLATSIKDKQVIDTTNIFFGINLPALLDAAGDVQEGPKNYTFDPGSGDFPTVFFRLTFGTPILQIDLVASDANIGASGSSGVALDDILGRLYEATFVSRNDDVPRGNPVTEIPLDTPTFANGTTIPNGTYRILLRALRVTGDPGKGSDYESWLSPVVGVFIS</sequence>